<dbReference type="Proteomes" id="UP000606490">
    <property type="component" value="Unassembled WGS sequence"/>
</dbReference>
<gene>
    <name evidence="1" type="ORF">JMJ55_16135</name>
</gene>
<reference evidence="1 2" key="1">
    <citation type="submission" date="2021-01" db="EMBL/GenBank/DDBJ databases">
        <title>Belnapia mucosa sp. nov. and Belnapia arida sp. nov., isolated from the Tabernas Desert (Almeria, Spain).</title>
        <authorList>
            <person name="Molina-Menor E."/>
            <person name="Vidal-Verdu A."/>
            <person name="Calonge A."/>
            <person name="Satari L."/>
            <person name="Pereto Magraner J."/>
            <person name="Porcar Miralles M."/>
        </authorList>
    </citation>
    <scope>NUCLEOTIDE SEQUENCE [LARGE SCALE GENOMIC DNA]</scope>
    <source>
        <strain evidence="1 2">T6</strain>
    </source>
</reference>
<comment type="caution">
    <text evidence="1">The sequence shown here is derived from an EMBL/GenBank/DDBJ whole genome shotgun (WGS) entry which is preliminary data.</text>
</comment>
<protein>
    <submittedName>
        <fullName evidence="1">Uncharacterized protein</fullName>
    </submittedName>
</protein>
<name>A0ABS1V590_9PROT</name>
<sequence>MGVTLTAACVPYLLQGSSMAECRDRAERALAHPATAALDARLEAQLRITLRLALVYGTSQVERIGAILARAVELAAGLDDADMLLQALGATFIHRFNNSEHREAQASAEHFAALAQPPADPAIF</sequence>
<dbReference type="EMBL" id="JAEUXJ010000006">
    <property type="protein sequence ID" value="MBL6456868.1"/>
    <property type="molecule type" value="Genomic_DNA"/>
</dbReference>
<accession>A0ABS1V590</accession>
<evidence type="ECO:0000313" key="2">
    <source>
        <dbReference type="Proteomes" id="UP000606490"/>
    </source>
</evidence>
<keyword evidence="2" id="KW-1185">Reference proteome</keyword>
<evidence type="ECO:0000313" key="1">
    <source>
        <dbReference type="EMBL" id="MBL6456868.1"/>
    </source>
</evidence>
<dbReference type="RefSeq" id="WP_202826608.1">
    <property type="nucleotide sequence ID" value="NZ_JAEUXJ010000006.1"/>
</dbReference>
<organism evidence="1 2">
    <name type="scientific">Belnapia mucosa</name>
    <dbReference type="NCBI Taxonomy" id="2804532"/>
    <lineage>
        <taxon>Bacteria</taxon>
        <taxon>Pseudomonadati</taxon>
        <taxon>Pseudomonadota</taxon>
        <taxon>Alphaproteobacteria</taxon>
        <taxon>Acetobacterales</taxon>
        <taxon>Roseomonadaceae</taxon>
        <taxon>Belnapia</taxon>
    </lineage>
</organism>
<proteinExistence type="predicted"/>